<dbReference type="OrthoDB" id="5337216at2"/>
<evidence type="ECO:0000313" key="6">
    <source>
        <dbReference type="Proteomes" id="UP000186469"/>
    </source>
</evidence>
<dbReference type="RefSeq" id="WP_072697646.1">
    <property type="nucleotide sequence ID" value="NZ_FRDI01000011.1"/>
</dbReference>
<dbReference type="SMART" id="SM00871">
    <property type="entry name" value="AraC_E_bind"/>
    <property type="match status" value="1"/>
</dbReference>
<keyword evidence="1" id="KW-0805">Transcription regulation</keyword>
<keyword evidence="2" id="KW-0238">DNA-binding</keyword>
<dbReference type="EMBL" id="FRDI01000011">
    <property type="protein sequence ID" value="SHN69561.1"/>
    <property type="molecule type" value="Genomic_DNA"/>
</dbReference>
<organism evidence="5 6">
    <name type="scientific">Desulfovibrio litoralis DSM 11393</name>
    <dbReference type="NCBI Taxonomy" id="1121455"/>
    <lineage>
        <taxon>Bacteria</taxon>
        <taxon>Pseudomonadati</taxon>
        <taxon>Thermodesulfobacteriota</taxon>
        <taxon>Desulfovibrionia</taxon>
        <taxon>Desulfovibrionales</taxon>
        <taxon>Desulfovibrionaceae</taxon>
        <taxon>Desulfovibrio</taxon>
    </lineage>
</organism>
<name>A0A1M7TFX0_9BACT</name>
<dbReference type="InterPro" id="IPR011256">
    <property type="entry name" value="Reg_factor_effector_dom_sf"/>
</dbReference>
<accession>A0A1M7TFX0</accession>
<evidence type="ECO:0000256" key="1">
    <source>
        <dbReference type="ARBA" id="ARBA00023015"/>
    </source>
</evidence>
<dbReference type="SUPFAM" id="SSF55136">
    <property type="entry name" value="Probable bacterial effector-binding domain"/>
    <property type="match status" value="1"/>
</dbReference>
<dbReference type="PANTHER" id="PTHR47504:SF5">
    <property type="entry name" value="RIGHT ORIGIN-BINDING PROTEIN"/>
    <property type="match status" value="1"/>
</dbReference>
<dbReference type="PANTHER" id="PTHR47504">
    <property type="entry name" value="RIGHT ORIGIN-BINDING PROTEIN"/>
    <property type="match status" value="1"/>
</dbReference>
<dbReference type="InterPro" id="IPR009057">
    <property type="entry name" value="Homeodomain-like_sf"/>
</dbReference>
<feature type="domain" description="HTH araC/xylS-type" evidence="4">
    <location>
        <begin position="8"/>
        <end position="106"/>
    </location>
</feature>
<sequence length="280" mass="32054">MDWIQGIQNAIRYIENNILEELDYDEIATQAYVTSFYFQRAFSVLCGFTLGEYIRNRRLTLAGVELSSGTDKIIDVALRYRYDSPDSFTKAFTRFHGIPPSSAKKEGATLKFIAPLKIKFKLEGGNVMDYRLETKEAFNVIGVERGFNSDTAYADITKFWYEHFENGNGKYICGMFGISYGYNSNTHMFNYMIADSIQDKGSLPDGFITKEIPAKTWAVFPVKGAIPSALQEVNSKIWSEWLPNCHEYELDGNINIEMYSEGDINSTDYYSEIWIPVKKK</sequence>
<dbReference type="AlphaFoldDB" id="A0A1M7TFX0"/>
<evidence type="ECO:0000256" key="3">
    <source>
        <dbReference type="ARBA" id="ARBA00023163"/>
    </source>
</evidence>
<dbReference type="GO" id="GO:0043565">
    <property type="term" value="F:sequence-specific DNA binding"/>
    <property type="evidence" value="ECO:0007669"/>
    <property type="project" value="InterPro"/>
</dbReference>
<dbReference type="InterPro" id="IPR010499">
    <property type="entry name" value="AraC_E-bd"/>
</dbReference>
<dbReference type="InterPro" id="IPR050959">
    <property type="entry name" value="MarA-like"/>
</dbReference>
<dbReference type="GO" id="GO:0003700">
    <property type="term" value="F:DNA-binding transcription factor activity"/>
    <property type="evidence" value="ECO:0007669"/>
    <property type="project" value="InterPro"/>
</dbReference>
<dbReference type="InterPro" id="IPR029441">
    <property type="entry name" value="Cass2"/>
</dbReference>
<keyword evidence="3" id="KW-0804">Transcription</keyword>
<evidence type="ECO:0000259" key="4">
    <source>
        <dbReference type="PROSITE" id="PS01124"/>
    </source>
</evidence>
<keyword evidence="6" id="KW-1185">Reference proteome</keyword>
<dbReference type="Pfam" id="PF12833">
    <property type="entry name" value="HTH_18"/>
    <property type="match status" value="1"/>
</dbReference>
<protein>
    <submittedName>
        <fullName evidence="5">Transcriptional regulator, AraC family</fullName>
    </submittedName>
</protein>
<dbReference type="InterPro" id="IPR018060">
    <property type="entry name" value="HTH_AraC"/>
</dbReference>
<dbReference type="Gene3D" id="1.10.10.60">
    <property type="entry name" value="Homeodomain-like"/>
    <property type="match status" value="2"/>
</dbReference>
<gene>
    <name evidence="5" type="ORF">SAMN02745728_01964</name>
</gene>
<dbReference type="Pfam" id="PF14526">
    <property type="entry name" value="Cass2"/>
    <property type="match status" value="1"/>
</dbReference>
<dbReference type="PROSITE" id="PS01124">
    <property type="entry name" value="HTH_ARAC_FAMILY_2"/>
    <property type="match status" value="1"/>
</dbReference>
<dbReference type="SUPFAM" id="SSF46689">
    <property type="entry name" value="Homeodomain-like"/>
    <property type="match status" value="2"/>
</dbReference>
<proteinExistence type="predicted"/>
<dbReference type="SMART" id="SM00342">
    <property type="entry name" value="HTH_ARAC"/>
    <property type="match status" value="1"/>
</dbReference>
<evidence type="ECO:0000256" key="2">
    <source>
        <dbReference type="ARBA" id="ARBA00023125"/>
    </source>
</evidence>
<dbReference type="STRING" id="1121455.SAMN02745728_01964"/>
<reference evidence="5 6" key="1">
    <citation type="submission" date="2016-12" db="EMBL/GenBank/DDBJ databases">
        <authorList>
            <person name="Song W.-J."/>
            <person name="Kurnit D.M."/>
        </authorList>
    </citation>
    <scope>NUCLEOTIDE SEQUENCE [LARGE SCALE GENOMIC DNA]</scope>
    <source>
        <strain evidence="5 6">DSM 11393</strain>
    </source>
</reference>
<dbReference type="Proteomes" id="UP000186469">
    <property type="component" value="Unassembled WGS sequence"/>
</dbReference>
<dbReference type="Gene3D" id="3.20.80.10">
    <property type="entry name" value="Regulatory factor, effector binding domain"/>
    <property type="match status" value="1"/>
</dbReference>
<evidence type="ECO:0000313" key="5">
    <source>
        <dbReference type="EMBL" id="SHN69561.1"/>
    </source>
</evidence>